<comment type="cofactor">
    <cofactor evidence="1">
        <name>heme c</name>
        <dbReference type="ChEBI" id="CHEBI:61717"/>
    </cofactor>
</comment>
<organism evidence="10 11">
    <name type="scientific">Phenylobacterium soli</name>
    <dbReference type="NCBI Taxonomy" id="2170551"/>
    <lineage>
        <taxon>Bacteria</taxon>
        <taxon>Pseudomonadati</taxon>
        <taxon>Pseudomonadota</taxon>
        <taxon>Alphaproteobacteria</taxon>
        <taxon>Caulobacterales</taxon>
        <taxon>Caulobacteraceae</taxon>
        <taxon>Phenylobacterium</taxon>
    </lineage>
</organism>
<keyword evidence="5 8" id="KW-0479">Metal-binding</keyword>
<dbReference type="PROSITE" id="PS51007">
    <property type="entry name" value="CYTC"/>
    <property type="match status" value="1"/>
</dbReference>
<dbReference type="PRINTS" id="PR00605">
    <property type="entry name" value="CYTCHROMECIC"/>
</dbReference>
<feature type="domain" description="Cytochrome c" evidence="9">
    <location>
        <begin position="47"/>
        <end position="138"/>
    </location>
</feature>
<proteinExistence type="predicted"/>
<dbReference type="Proteomes" id="UP000249254">
    <property type="component" value="Unassembled WGS sequence"/>
</dbReference>
<keyword evidence="3 8" id="KW-0349">Heme</keyword>
<dbReference type="InterPro" id="IPR051459">
    <property type="entry name" value="Cytochrome_c-type_DH"/>
</dbReference>
<dbReference type="EMBL" id="QFYQ01000001">
    <property type="protein sequence ID" value="RAK54953.1"/>
    <property type="molecule type" value="Genomic_DNA"/>
</dbReference>
<dbReference type="GO" id="GO:0009055">
    <property type="term" value="F:electron transfer activity"/>
    <property type="evidence" value="ECO:0007669"/>
    <property type="project" value="InterPro"/>
</dbReference>
<evidence type="ECO:0000256" key="1">
    <source>
        <dbReference type="ARBA" id="ARBA00001926"/>
    </source>
</evidence>
<evidence type="ECO:0000256" key="4">
    <source>
        <dbReference type="ARBA" id="ARBA00022660"/>
    </source>
</evidence>
<accession>A0A328AJ32</accession>
<evidence type="ECO:0000256" key="5">
    <source>
        <dbReference type="ARBA" id="ARBA00022723"/>
    </source>
</evidence>
<dbReference type="OrthoDB" id="335174at2"/>
<evidence type="ECO:0000256" key="7">
    <source>
        <dbReference type="ARBA" id="ARBA00023004"/>
    </source>
</evidence>
<keyword evidence="6" id="KW-0249">Electron transport</keyword>
<sequence>MGPGMMGGYGTGSGMMGGSMARNRAAMMGGVPAPYANLRNPLPQTAETVQHGGSVYAANCASCHGVTGYGDGPAASSLNPRPANLAWLSRMPMSRWDPFMYWTVAEGGAPFGSAMPSFKQALSKDDIWSVIAYVQARLPQTATSK</sequence>
<dbReference type="Pfam" id="PF13442">
    <property type="entry name" value="Cytochrome_CBB3"/>
    <property type="match status" value="1"/>
</dbReference>
<reference evidence="11" key="1">
    <citation type="submission" date="2018-05" db="EMBL/GenBank/DDBJ databases">
        <authorList>
            <person name="Li X."/>
        </authorList>
    </citation>
    <scope>NUCLEOTIDE SEQUENCE [LARGE SCALE GENOMIC DNA]</scope>
    <source>
        <strain evidence="11">LX32</strain>
    </source>
</reference>
<evidence type="ECO:0000313" key="11">
    <source>
        <dbReference type="Proteomes" id="UP000249254"/>
    </source>
</evidence>
<dbReference type="InterPro" id="IPR009056">
    <property type="entry name" value="Cyt_c-like_dom"/>
</dbReference>
<protein>
    <recommendedName>
        <fullName evidence="9">Cytochrome c domain-containing protein</fullName>
    </recommendedName>
</protein>
<dbReference type="SUPFAM" id="SSF46626">
    <property type="entry name" value="Cytochrome c"/>
    <property type="match status" value="1"/>
</dbReference>
<name>A0A328AJ32_9CAUL</name>
<dbReference type="RefSeq" id="WP_111528703.1">
    <property type="nucleotide sequence ID" value="NZ_JBHRSG010000004.1"/>
</dbReference>
<dbReference type="PANTHER" id="PTHR35008">
    <property type="entry name" value="BLL4482 PROTEIN-RELATED"/>
    <property type="match status" value="1"/>
</dbReference>
<dbReference type="AlphaFoldDB" id="A0A328AJ32"/>
<comment type="caution">
    <text evidence="10">The sequence shown here is derived from an EMBL/GenBank/DDBJ whole genome shotgun (WGS) entry which is preliminary data.</text>
</comment>
<dbReference type="PANTHER" id="PTHR35008:SF8">
    <property type="entry name" value="ALCOHOL DEHYDROGENASE CYTOCHROME C SUBUNIT"/>
    <property type="match status" value="1"/>
</dbReference>
<keyword evidence="2" id="KW-0813">Transport</keyword>
<evidence type="ECO:0000256" key="2">
    <source>
        <dbReference type="ARBA" id="ARBA00022448"/>
    </source>
</evidence>
<dbReference type="InterPro" id="IPR008168">
    <property type="entry name" value="Cyt_C_IC"/>
</dbReference>
<dbReference type="GO" id="GO:0020037">
    <property type="term" value="F:heme binding"/>
    <property type="evidence" value="ECO:0007669"/>
    <property type="project" value="InterPro"/>
</dbReference>
<dbReference type="InterPro" id="IPR036909">
    <property type="entry name" value="Cyt_c-like_dom_sf"/>
</dbReference>
<keyword evidence="7 8" id="KW-0408">Iron</keyword>
<dbReference type="Gene3D" id="1.10.760.10">
    <property type="entry name" value="Cytochrome c-like domain"/>
    <property type="match status" value="1"/>
</dbReference>
<dbReference type="GO" id="GO:0005506">
    <property type="term" value="F:iron ion binding"/>
    <property type="evidence" value="ECO:0007669"/>
    <property type="project" value="InterPro"/>
</dbReference>
<gene>
    <name evidence="10" type="ORF">DJ017_10635</name>
</gene>
<evidence type="ECO:0000256" key="8">
    <source>
        <dbReference type="PROSITE-ProRule" id="PRU00433"/>
    </source>
</evidence>
<evidence type="ECO:0000259" key="9">
    <source>
        <dbReference type="PROSITE" id="PS51007"/>
    </source>
</evidence>
<keyword evidence="4" id="KW-0679">Respiratory chain</keyword>
<evidence type="ECO:0000313" key="10">
    <source>
        <dbReference type="EMBL" id="RAK54953.1"/>
    </source>
</evidence>
<evidence type="ECO:0000256" key="6">
    <source>
        <dbReference type="ARBA" id="ARBA00022982"/>
    </source>
</evidence>
<keyword evidence="11" id="KW-1185">Reference proteome</keyword>
<evidence type="ECO:0000256" key="3">
    <source>
        <dbReference type="ARBA" id="ARBA00022617"/>
    </source>
</evidence>